<evidence type="ECO:0000313" key="2">
    <source>
        <dbReference type="Proteomes" id="UP001162060"/>
    </source>
</evidence>
<sequence length="63" mass="7159">MAAIFEGQGPLFQQCRTPLTRIVAGDQELCDLLLDQFTYFLAMRIEDASILESRKLKPALVWS</sequence>
<dbReference type="Proteomes" id="UP001162060">
    <property type="component" value="Unassembled WGS sequence"/>
</dbReference>
<evidence type="ECO:0000313" key="1">
    <source>
        <dbReference type="EMBL" id="CAK7945225.1"/>
    </source>
</evidence>
<dbReference type="AlphaFoldDB" id="A0AAV1VH36"/>
<gene>
    <name evidence="1" type="ORF">PM001_LOCUS30375</name>
</gene>
<comment type="caution">
    <text evidence="1">The sequence shown here is derived from an EMBL/GenBank/DDBJ whole genome shotgun (WGS) entry which is preliminary data.</text>
</comment>
<name>A0AAV1VH36_9STRA</name>
<organism evidence="1 2">
    <name type="scientific">Peronospora matthiolae</name>
    <dbReference type="NCBI Taxonomy" id="2874970"/>
    <lineage>
        <taxon>Eukaryota</taxon>
        <taxon>Sar</taxon>
        <taxon>Stramenopiles</taxon>
        <taxon>Oomycota</taxon>
        <taxon>Peronosporomycetes</taxon>
        <taxon>Peronosporales</taxon>
        <taxon>Peronosporaceae</taxon>
        <taxon>Peronospora</taxon>
    </lineage>
</organism>
<proteinExistence type="predicted"/>
<dbReference type="EMBL" id="CAKLBY020000320">
    <property type="protein sequence ID" value="CAK7945225.1"/>
    <property type="molecule type" value="Genomic_DNA"/>
</dbReference>
<accession>A0AAV1VH36</accession>
<reference evidence="1" key="1">
    <citation type="submission" date="2024-01" db="EMBL/GenBank/DDBJ databases">
        <authorList>
            <person name="Webb A."/>
        </authorList>
    </citation>
    <scope>NUCLEOTIDE SEQUENCE</scope>
    <source>
        <strain evidence="1">Pm1</strain>
    </source>
</reference>
<protein>
    <submittedName>
        <fullName evidence="1">Uncharacterized protein</fullName>
    </submittedName>
</protein>